<feature type="domain" description="NAD-dependent epimerase/dehydratase" evidence="1">
    <location>
        <begin position="23"/>
        <end position="189"/>
    </location>
</feature>
<dbReference type="InterPro" id="IPR005913">
    <property type="entry name" value="dTDP_dehydrorham_reduct"/>
</dbReference>
<accession>A0A395NRR8</accession>
<dbReference type="PANTHER" id="PTHR10491:SF4">
    <property type="entry name" value="METHIONINE ADENOSYLTRANSFERASE 2 SUBUNIT BETA"/>
    <property type="match status" value="1"/>
</dbReference>
<dbReference type="STRING" id="490622.A0A395NRR8"/>
<dbReference type="InterPro" id="IPR001509">
    <property type="entry name" value="Epimerase_deHydtase"/>
</dbReference>
<dbReference type="EMBL" id="PXOA01000196">
    <property type="protein sequence ID" value="RFU78719.1"/>
    <property type="molecule type" value="Genomic_DNA"/>
</dbReference>
<dbReference type="CDD" id="cd05254">
    <property type="entry name" value="dTDP_HR_like_SDR_e"/>
    <property type="match status" value="1"/>
</dbReference>
<evidence type="ECO:0000313" key="3">
    <source>
        <dbReference type="Proteomes" id="UP000266272"/>
    </source>
</evidence>
<evidence type="ECO:0000259" key="1">
    <source>
        <dbReference type="Pfam" id="PF01370"/>
    </source>
</evidence>
<dbReference type="Pfam" id="PF01370">
    <property type="entry name" value="Epimerase"/>
    <property type="match status" value="1"/>
</dbReference>
<gene>
    <name evidence="2" type="ORF">TARUN_3507</name>
</gene>
<proteinExistence type="predicted"/>
<sequence>MPNRFMSMAGWHSNGHRQQPRFLIWGGNGWIAGHLKRLLEKQGKEVHTTTIRMENREAVLSELFLIKPTHVLNAAGCTGRPNVDWCEENKSQTVRSNVIGTLNLADACFQANIHCTIFATGCVYQYDQTHPIGGPGYTEKDSPNFGESFYSLTKSHVEPILSSYSNCLILRLRMPVSDDLHPRNFVTKIIGYDRVVDIPNSNTILHDLLPASIILAEHSETGVYNFTNPGAISHNEVLALFKKIVRPELSWKNFTLEEQSKVIKAGRSNCALDTTKLVAKLKGYKYEIPEIHEAYEKCFKRMKAAGVK</sequence>
<reference evidence="2 3" key="1">
    <citation type="journal article" date="2018" name="PLoS Pathog.">
        <title>Evolution of structural diversity of trichothecenes, a family of toxins produced by plant pathogenic and entomopathogenic fungi.</title>
        <authorList>
            <person name="Proctor R.H."/>
            <person name="McCormick S.P."/>
            <person name="Kim H.S."/>
            <person name="Cardoza R.E."/>
            <person name="Stanley A.M."/>
            <person name="Lindo L."/>
            <person name="Kelly A."/>
            <person name="Brown D.W."/>
            <person name="Lee T."/>
            <person name="Vaughan M.M."/>
            <person name="Alexander N.J."/>
            <person name="Busman M."/>
            <person name="Gutierrez S."/>
        </authorList>
    </citation>
    <scope>NUCLEOTIDE SEQUENCE [LARGE SCALE GENOMIC DNA]</scope>
    <source>
        <strain evidence="2 3">IBT 40837</strain>
    </source>
</reference>
<organism evidence="2 3">
    <name type="scientific">Trichoderma arundinaceum</name>
    <dbReference type="NCBI Taxonomy" id="490622"/>
    <lineage>
        <taxon>Eukaryota</taxon>
        <taxon>Fungi</taxon>
        <taxon>Dikarya</taxon>
        <taxon>Ascomycota</taxon>
        <taxon>Pezizomycotina</taxon>
        <taxon>Sordariomycetes</taxon>
        <taxon>Hypocreomycetidae</taxon>
        <taxon>Hypocreales</taxon>
        <taxon>Hypocreaceae</taxon>
        <taxon>Trichoderma</taxon>
    </lineage>
</organism>
<dbReference type="SUPFAM" id="SSF51735">
    <property type="entry name" value="NAD(P)-binding Rossmann-fold domains"/>
    <property type="match status" value="1"/>
</dbReference>
<protein>
    <submittedName>
        <fullName evidence="2">Nrs er</fullName>
    </submittedName>
</protein>
<evidence type="ECO:0000313" key="2">
    <source>
        <dbReference type="EMBL" id="RFU78719.1"/>
    </source>
</evidence>
<keyword evidence="3" id="KW-1185">Reference proteome</keyword>
<dbReference type="GO" id="GO:0048269">
    <property type="term" value="C:methionine adenosyltransferase complex"/>
    <property type="evidence" value="ECO:0007669"/>
    <property type="project" value="TreeGrafter"/>
</dbReference>
<comment type="caution">
    <text evidence="2">The sequence shown here is derived from an EMBL/GenBank/DDBJ whole genome shotgun (WGS) entry which is preliminary data.</text>
</comment>
<dbReference type="Gene3D" id="3.40.50.720">
    <property type="entry name" value="NAD(P)-binding Rossmann-like Domain"/>
    <property type="match status" value="1"/>
</dbReference>
<dbReference type="GO" id="GO:0048270">
    <property type="term" value="F:methionine adenosyltransferase regulator activity"/>
    <property type="evidence" value="ECO:0007669"/>
    <property type="project" value="TreeGrafter"/>
</dbReference>
<name>A0A395NRR8_TRIAR</name>
<dbReference type="GO" id="GO:0006556">
    <property type="term" value="P:S-adenosylmethionine biosynthetic process"/>
    <property type="evidence" value="ECO:0007669"/>
    <property type="project" value="TreeGrafter"/>
</dbReference>
<dbReference type="Proteomes" id="UP000266272">
    <property type="component" value="Unassembled WGS sequence"/>
</dbReference>
<dbReference type="OrthoDB" id="16464at2759"/>
<dbReference type="InterPro" id="IPR036291">
    <property type="entry name" value="NAD(P)-bd_dom_sf"/>
</dbReference>
<dbReference type="PANTHER" id="PTHR10491">
    <property type="entry name" value="DTDP-4-DEHYDRORHAMNOSE REDUCTASE"/>
    <property type="match status" value="1"/>
</dbReference>
<dbReference type="AlphaFoldDB" id="A0A395NRR8"/>